<sequence length="188" mass="19633">MFESASRTAGVECVYVSKHFVSGCPQVRQPGDNAGAGSTATGTMPCMTFEDLPLDVKKIPLTDRRVAADVIDLIIGDEARADGCVGLMVCDEQHRGIVPIVLSDVPPDADVGALTAVLDMILPLVVARGGSLLVGRGRPGGGVPTDTDRAWHQQTIDSCRAHGVRLLGFHVATRDGVTALPEPLTAAP</sequence>
<dbReference type="AlphaFoldDB" id="A0A543HJI9"/>
<comment type="caution">
    <text evidence="1">The sequence shown here is derived from an EMBL/GenBank/DDBJ whole genome shotgun (WGS) entry which is preliminary data.</text>
</comment>
<organism evidence="1 2">
    <name type="scientific">Humibacillus xanthopallidus</name>
    <dbReference type="NCBI Taxonomy" id="412689"/>
    <lineage>
        <taxon>Bacteria</taxon>
        <taxon>Bacillati</taxon>
        <taxon>Actinomycetota</taxon>
        <taxon>Actinomycetes</taxon>
        <taxon>Micrococcales</taxon>
        <taxon>Intrasporangiaceae</taxon>
        <taxon>Humibacillus</taxon>
    </lineage>
</organism>
<name>A0A543HJI9_9MICO</name>
<keyword evidence="2" id="KW-1185">Reference proteome</keyword>
<dbReference type="EMBL" id="VFPM01000003">
    <property type="protein sequence ID" value="TQM58496.1"/>
    <property type="molecule type" value="Genomic_DNA"/>
</dbReference>
<gene>
    <name evidence="1" type="ORF">FBY41_3864</name>
</gene>
<dbReference type="Proteomes" id="UP000316747">
    <property type="component" value="Unassembled WGS sequence"/>
</dbReference>
<evidence type="ECO:0000313" key="2">
    <source>
        <dbReference type="Proteomes" id="UP000316747"/>
    </source>
</evidence>
<proteinExistence type="predicted"/>
<protein>
    <submittedName>
        <fullName evidence="1">Uncharacterized protein</fullName>
    </submittedName>
</protein>
<evidence type="ECO:0000313" key="1">
    <source>
        <dbReference type="EMBL" id="TQM58496.1"/>
    </source>
</evidence>
<accession>A0A543HJI9</accession>
<reference evidence="1 2" key="1">
    <citation type="submission" date="2019-06" db="EMBL/GenBank/DDBJ databases">
        <title>Genome sequencing of plant associated microbes to promote plant fitness in Sorghum bicolor and Oryza sativa.</title>
        <authorList>
            <person name="Coleman-Derr D."/>
        </authorList>
    </citation>
    <scope>NUCLEOTIDE SEQUENCE [LARGE SCALE GENOMIC DNA]</scope>
    <source>
        <strain evidence="1 2">KV-663</strain>
    </source>
</reference>